<accession>A0ABN8RZT7</accession>
<dbReference type="Gene3D" id="1.10.10.10">
    <property type="entry name" value="Winged helix-like DNA-binding domain superfamily/Winged helix DNA-binding domain"/>
    <property type="match status" value="1"/>
</dbReference>
<name>A0ABN8RZT7_9CNID</name>
<dbReference type="Proteomes" id="UP001159405">
    <property type="component" value="Unassembled WGS sequence"/>
</dbReference>
<reference evidence="2 3" key="1">
    <citation type="submission" date="2022-05" db="EMBL/GenBank/DDBJ databases">
        <authorList>
            <consortium name="Genoscope - CEA"/>
            <person name="William W."/>
        </authorList>
    </citation>
    <scope>NUCLEOTIDE SEQUENCE [LARGE SCALE GENOMIC DNA]</scope>
</reference>
<protein>
    <recommendedName>
        <fullName evidence="4">C-terminal of Roc (COR) domain-containing protein</fullName>
    </recommendedName>
</protein>
<comment type="caution">
    <text evidence="2">The sequence shown here is derived from an EMBL/GenBank/DDBJ whole genome shotgun (WGS) entry which is preliminary data.</text>
</comment>
<dbReference type="EMBL" id="CALNXK010000401">
    <property type="protein sequence ID" value="CAH3184813.1"/>
    <property type="molecule type" value="Genomic_DNA"/>
</dbReference>
<feature type="compositionally biased region" description="Acidic residues" evidence="1">
    <location>
        <begin position="74"/>
        <end position="95"/>
    </location>
</feature>
<evidence type="ECO:0008006" key="4">
    <source>
        <dbReference type="Google" id="ProtNLM"/>
    </source>
</evidence>
<keyword evidence="3" id="KW-1185">Reference proteome</keyword>
<proteinExistence type="predicted"/>
<organism evidence="2 3">
    <name type="scientific">Porites lobata</name>
    <dbReference type="NCBI Taxonomy" id="104759"/>
    <lineage>
        <taxon>Eukaryota</taxon>
        <taxon>Metazoa</taxon>
        <taxon>Cnidaria</taxon>
        <taxon>Anthozoa</taxon>
        <taxon>Hexacorallia</taxon>
        <taxon>Scleractinia</taxon>
        <taxon>Fungiina</taxon>
        <taxon>Poritidae</taxon>
        <taxon>Porites</taxon>
    </lineage>
</organism>
<dbReference type="PANTHER" id="PTHR47508">
    <property type="entry name" value="SAM DOMAIN-CONTAINING PROTEIN-RELATED"/>
    <property type="match status" value="1"/>
</dbReference>
<dbReference type="PANTHER" id="PTHR47508:SF1">
    <property type="entry name" value="NON-SPECIFIC SERINE_THREONINE PROTEIN KINASE"/>
    <property type="match status" value="1"/>
</dbReference>
<evidence type="ECO:0000313" key="2">
    <source>
        <dbReference type="EMBL" id="CAH3184813.1"/>
    </source>
</evidence>
<dbReference type="InterPro" id="IPR036388">
    <property type="entry name" value="WH-like_DNA-bd_sf"/>
</dbReference>
<feature type="region of interest" description="Disordered" evidence="1">
    <location>
        <begin position="69"/>
        <end position="100"/>
    </location>
</feature>
<gene>
    <name evidence="2" type="ORF">PLOB_00031643</name>
</gene>
<dbReference type="Gene3D" id="3.40.50.300">
    <property type="entry name" value="P-loop containing nucleotide triphosphate hydrolases"/>
    <property type="match status" value="1"/>
</dbReference>
<dbReference type="InterPro" id="IPR027417">
    <property type="entry name" value="P-loop_NTPase"/>
</dbReference>
<evidence type="ECO:0000313" key="3">
    <source>
        <dbReference type="Proteomes" id="UP001159405"/>
    </source>
</evidence>
<sequence>MLIGQDRAGKTSLKKSFLGLPFDPEEKSTDGIEVDPSKFEVDIDQVKKWKRTDEKFGLSQFASDIAKMVAEELQKDEDEGIEDEGKDDEGNEDEGEGKLNLAQVLNFKTTEQTDKEMKDLLRSLQKHRLHLRRSLSSRVTTTDKKEANTAVPTDLNVDFNLPPEEFTDHLCQLLEGLNLPSDAKEVEQNMILDLTMCSPKPEENHQETKAKDLPYCRPPVFIVGTHADKPHQDIKESNFPTRSELSCSEWFNFEKVVQALTAKNVNYLNVEDLKDIVEKVCFIKDKVEAATMLNFYHDLGIIVRHRNTVVLRAQWLIDVFKQLITISPFDARVRKPNLRNITMWKEMDESGLLNKELVDRVFSKFRQQGLIKEDILNMMEQFGLIAKFISSPTNAMYFVPCQLKTPPDAFGEMEPSPSDPCPLYLNFLGGFVPHGFFWQLVSRCIRWCSTNGFTQPPKLFLSASRFYVDKDSIHHLIFLCQKRFIKILLTPSKPANDGALVAKAREVRTFLEEAVKNLSNELPWLSNLKWDFCVACSDSLHEKKKCSKQATVSCHCEDCLCLIKILDKGQLSHCPRSDRVPTVIGLEKWFAAKGEIT</sequence>
<evidence type="ECO:0000256" key="1">
    <source>
        <dbReference type="SAM" id="MobiDB-lite"/>
    </source>
</evidence>